<dbReference type="InterPro" id="IPR002477">
    <property type="entry name" value="Peptidoglycan-bd-like"/>
</dbReference>
<dbReference type="Proteomes" id="UP000729701">
    <property type="component" value="Unassembled WGS sequence"/>
</dbReference>
<dbReference type="InterPro" id="IPR036365">
    <property type="entry name" value="PGBD-like_sf"/>
</dbReference>
<organism evidence="2 3">
    <name type="scientific">Cyanomargarita calcarea GSE-NOS-MK-12-04C</name>
    <dbReference type="NCBI Taxonomy" id="2839659"/>
    <lineage>
        <taxon>Bacteria</taxon>
        <taxon>Bacillati</taxon>
        <taxon>Cyanobacteriota</taxon>
        <taxon>Cyanophyceae</taxon>
        <taxon>Nostocales</taxon>
        <taxon>Cyanomargaritaceae</taxon>
        <taxon>Cyanomargarita</taxon>
    </lineage>
</organism>
<dbReference type="SUPFAM" id="SSF47090">
    <property type="entry name" value="PGBD-like"/>
    <property type="match status" value="2"/>
</dbReference>
<dbReference type="EMBL" id="JAHHGZ010000004">
    <property type="protein sequence ID" value="MBW4666775.1"/>
    <property type="molecule type" value="Genomic_DNA"/>
</dbReference>
<name>A0A951QLL0_9CYAN</name>
<evidence type="ECO:0000313" key="2">
    <source>
        <dbReference type="EMBL" id="MBW4666775.1"/>
    </source>
</evidence>
<evidence type="ECO:0000313" key="3">
    <source>
        <dbReference type="Proteomes" id="UP000729701"/>
    </source>
</evidence>
<dbReference type="Pfam" id="PF01471">
    <property type="entry name" value="PG_binding_1"/>
    <property type="match status" value="2"/>
</dbReference>
<dbReference type="Gene3D" id="1.10.101.10">
    <property type="entry name" value="PGBD-like superfamily/PGBD"/>
    <property type="match status" value="2"/>
</dbReference>
<reference evidence="2" key="1">
    <citation type="submission" date="2021-05" db="EMBL/GenBank/DDBJ databases">
        <authorList>
            <person name="Pietrasiak N."/>
            <person name="Ward R."/>
            <person name="Stajich J.E."/>
            <person name="Kurbessoian T."/>
        </authorList>
    </citation>
    <scope>NUCLEOTIDE SEQUENCE</scope>
    <source>
        <strain evidence="2">GSE-NOS-MK-12-04C</strain>
    </source>
</reference>
<sequence>MTYTEVKLNKPVLTEGSSGANVKELQILLKDSYHLYTDAIDGVFGANTRNAVKAYQHRVFLNEDGIVEDKTWLALYKGAPIGMPILKEGDKGDLVMLVQKIVIGSKDYRGKIDGKFGSDTEKAVKALQKRTGLPTDGIVEDRTWYELSKLPH</sequence>
<feature type="domain" description="Peptidoglycan binding-like" evidence="1">
    <location>
        <begin position="92"/>
        <end position="146"/>
    </location>
</feature>
<evidence type="ECO:0000259" key="1">
    <source>
        <dbReference type="Pfam" id="PF01471"/>
    </source>
</evidence>
<reference evidence="2" key="2">
    <citation type="journal article" date="2022" name="Microbiol. Resour. Announc.">
        <title>Metagenome Sequencing to Explore Phylogenomics of Terrestrial Cyanobacteria.</title>
        <authorList>
            <person name="Ward R.D."/>
            <person name="Stajich J.E."/>
            <person name="Johansen J.R."/>
            <person name="Huntemann M."/>
            <person name="Clum A."/>
            <person name="Foster B."/>
            <person name="Foster B."/>
            <person name="Roux S."/>
            <person name="Palaniappan K."/>
            <person name="Varghese N."/>
            <person name="Mukherjee S."/>
            <person name="Reddy T.B.K."/>
            <person name="Daum C."/>
            <person name="Copeland A."/>
            <person name="Chen I.A."/>
            <person name="Ivanova N.N."/>
            <person name="Kyrpides N.C."/>
            <person name="Shapiro N."/>
            <person name="Eloe-Fadrosh E.A."/>
            <person name="Pietrasiak N."/>
        </authorList>
    </citation>
    <scope>NUCLEOTIDE SEQUENCE</scope>
    <source>
        <strain evidence="2">GSE-NOS-MK-12-04C</strain>
    </source>
</reference>
<comment type="caution">
    <text evidence="2">The sequence shown here is derived from an EMBL/GenBank/DDBJ whole genome shotgun (WGS) entry which is preliminary data.</text>
</comment>
<protein>
    <submittedName>
        <fullName evidence="2">Peptidoglycan-binding protein</fullName>
    </submittedName>
</protein>
<feature type="domain" description="Peptidoglycan binding-like" evidence="1">
    <location>
        <begin position="18"/>
        <end position="75"/>
    </location>
</feature>
<dbReference type="InterPro" id="IPR036366">
    <property type="entry name" value="PGBDSf"/>
</dbReference>
<accession>A0A951QLL0</accession>
<proteinExistence type="predicted"/>
<dbReference type="AlphaFoldDB" id="A0A951QLL0"/>
<gene>
    <name evidence="2" type="ORF">KME60_04870</name>
</gene>